<comment type="caution">
    <text evidence="3">The sequence shown here is derived from an EMBL/GenBank/DDBJ whole genome shotgun (WGS) entry which is preliminary data.</text>
</comment>
<evidence type="ECO:0008006" key="5">
    <source>
        <dbReference type="Google" id="ProtNLM"/>
    </source>
</evidence>
<sequence length="341" mass="37765">MPEHLLFSYGTLQAPQVQKARFGRELAGHRDALPGFRLETVTITDASVIADSGSDQHPMAVPSGASEDVIEGVVFTFTPDDLAAADAYEVDYLRIQVALRSGAKAWVYVDTATAEDFRVRRLLDAQANAIALFDEVVERKLIVAGESERAISDRIRDLADEMFGTTRHWHKRIIRSGPNTLLPYNDNPPDRVLQDDDIAFADFGPIFADFEADLGRTHVLGDDPVKHRLAADLPTVFDAGRRFFAEHPDITGAQLHAEIQRLARAAGWELGGTGFAGHLIGEFPHEIMDAERIQSYIAPGNTTPMRGKDRAGRICHWILEIHLVEPEGRFGGFYEQLLDLG</sequence>
<dbReference type="CDD" id="cd06661">
    <property type="entry name" value="GGCT_like"/>
    <property type="match status" value="1"/>
</dbReference>
<name>A0ABP5EXZ8_9ACTN</name>
<gene>
    <name evidence="3" type="ORF">GCM10009839_01660</name>
</gene>
<evidence type="ECO:0000313" key="3">
    <source>
        <dbReference type="EMBL" id="GAA2011259.1"/>
    </source>
</evidence>
<dbReference type="Pfam" id="PF06094">
    <property type="entry name" value="GGACT"/>
    <property type="match status" value="1"/>
</dbReference>
<dbReference type="InterPro" id="IPR036568">
    <property type="entry name" value="GGCT-like_sf"/>
</dbReference>
<dbReference type="InterPro" id="IPR013024">
    <property type="entry name" value="GGCT-like"/>
</dbReference>
<dbReference type="InterPro" id="IPR000994">
    <property type="entry name" value="Pept_M24"/>
</dbReference>
<dbReference type="SUPFAM" id="SSF110857">
    <property type="entry name" value="Gamma-glutamyl cyclotransferase-like"/>
    <property type="match status" value="1"/>
</dbReference>
<dbReference type="Gene3D" id="3.10.490.10">
    <property type="entry name" value="Gamma-glutamyl cyclotransferase-like"/>
    <property type="match status" value="1"/>
</dbReference>
<dbReference type="CDD" id="cd01066">
    <property type="entry name" value="APP_MetAP"/>
    <property type="match status" value="1"/>
</dbReference>
<keyword evidence="4" id="KW-1185">Reference proteome</keyword>
<feature type="domain" description="Peptidase M24" evidence="1">
    <location>
        <begin position="125"/>
        <end position="305"/>
    </location>
</feature>
<dbReference type="Gene3D" id="3.90.230.10">
    <property type="entry name" value="Creatinase/methionine aminopeptidase superfamily"/>
    <property type="match status" value="1"/>
</dbReference>
<dbReference type="SUPFAM" id="SSF55920">
    <property type="entry name" value="Creatinase/aminopeptidase"/>
    <property type="match status" value="1"/>
</dbReference>
<dbReference type="EMBL" id="BAAAQN010000001">
    <property type="protein sequence ID" value="GAA2011259.1"/>
    <property type="molecule type" value="Genomic_DNA"/>
</dbReference>
<protein>
    <recommendedName>
        <fullName evidence="5">Gamma-glutamylcyclotransferase AIG2-like domain-containing protein</fullName>
    </recommendedName>
</protein>
<reference evidence="4" key="1">
    <citation type="journal article" date="2019" name="Int. J. Syst. Evol. Microbiol.">
        <title>The Global Catalogue of Microorganisms (GCM) 10K type strain sequencing project: providing services to taxonomists for standard genome sequencing and annotation.</title>
        <authorList>
            <consortium name="The Broad Institute Genomics Platform"/>
            <consortium name="The Broad Institute Genome Sequencing Center for Infectious Disease"/>
            <person name="Wu L."/>
            <person name="Ma J."/>
        </authorList>
    </citation>
    <scope>NUCLEOTIDE SEQUENCE [LARGE SCALE GENOMIC DNA]</scope>
    <source>
        <strain evidence="4">JCM 16014</strain>
    </source>
</reference>
<dbReference type="Proteomes" id="UP001500751">
    <property type="component" value="Unassembled WGS sequence"/>
</dbReference>
<accession>A0ABP5EXZ8</accession>
<feature type="domain" description="Gamma-glutamylcyclotransferase AIG2-like" evidence="2">
    <location>
        <begin position="6"/>
        <end position="110"/>
    </location>
</feature>
<evidence type="ECO:0000313" key="4">
    <source>
        <dbReference type="Proteomes" id="UP001500751"/>
    </source>
</evidence>
<proteinExistence type="predicted"/>
<evidence type="ECO:0000259" key="1">
    <source>
        <dbReference type="Pfam" id="PF00557"/>
    </source>
</evidence>
<dbReference type="InterPro" id="IPR036005">
    <property type="entry name" value="Creatinase/aminopeptidase-like"/>
</dbReference>
<evidence type="ECO:0000259" key="2">
    <source>
        <dbReference type="Pfam" id="PF06094"/>
    </source>
</evidence>
<dbReference type="Pfam" id="PF00557">
    <property type="entry name" value="Peptidase_M24"/>
    <property type="match status" value="1"/>
</dbReference>
<dbReference type="InterPro" id="IPR009288">
    <property type="entry name" value="AIG2-like_dom"/>
</dbReference>
<organism evidence="3 4">
    <name type="scientific">Catenulispora yoronensis</name>
    <dbReference type="NCBI Taxonomy" id="450799"/>
    <lineage>
        <taxon>Bacteria</taxon>
        <taxon>Bacillati</taxon>
        <taxon>Actinomycetota</taxon>
        <taxon>Actinomycetes</taxon>
        <taxon>Catenulisporales</taxon>
        <taxon>Catenulisporaceae</taxon>
        <taxon>Catenulispora</taxon>
    </lineage>
</organism>